<evidence type="ECO:0000313" key="3">
    <source>
        <dbReference type="Proteomes" id="UP000611554"/>
    </source>
</evidence>
<evidence type="ECO:0000256" key="1">
    <source>
        <dbReference type="SAM" id="MobiDB-lite"/>
    </source>
</evidence>
<organism evidence="2 3">
    <name type="scientific">Streptosporangium pseudovulgare</name>
    <dbReference type="NCBI Taxonomy" id="35765"/>
    <lineage>
        <taxon>Bacteria</taxon>
        <taxon>Bacillati</taxon>
        <taxon>Actinomycetota</taxon>
        <taxon>Actinomycetes</taxon>
        <taxon>Streptosporangiales</taxon>
        <taxon>Streptosporangiaceae</taxon>
        <taxon>Streptosporangium</taxon>
    </lineage>
</organism>
<dbReference type="Proteomes" id="UP000611554">
    <property type="component" value="Unassembled WGS sequence"/>
</dbReference>
<reference evidence="3" key="1">
    <citation type="journal article" date="2019" name="Int. J. Syst. Evol. Microbiol.">
        <title>The Global Catalogue of Microorganisms (GCM) 10K type strain sequencing project: providing services to taxonomists for standard genome sequencing and annotation.</title>
        <authorList>
            <consortium name="The Broad Institute Genomics Platform"/>
            <consortium name="The Broad Institute Genome Sequencing Center for Infectious Disease"/>
            <person name="Wu L."/>
            <person name="Ma J."/>
        </authorList>
    </citation>
    <scope>NUCLEOTIDE SEQUENCE [LARGE SCALE GENOMIC DNA]</scope>
    <source>
        <strain evidence="3">JCM 3115</strain>
    </source>
</reference>
<evidence type="ECO:0000313" key="2">
    <source>
        <dbReference type="EMBL" id="GGQ35487.1"/>
    </source>
</evidence>
<protein>
    <submittedName>
        <fullName evidence="2">Uncharacterized protein</fullName>
    </submittedName>
</protein>
<feature type="region of interest" description="Disordered" evidence="1">
    <location>
        <begin position="81"/>
        <end position="119"/>
    </location>
</feature>
<name>A0ABQ2RMC9_9ACTN</name>
<feature type="compositionally biased region" description="Basic and acidic residues" evidence="1">
    <location>
        <begin position="93"/>
        <end position="119"/>
    </location>
</feature>
<comment type="caution">
    <text evidence="2">The sequence shown here is derived from an EMBL/GenBank/DDBJ whole genome shotgun (WGS) entry which is preliminary data.</text>
</comment>
<dbReference type="EMBL" id="BMQJ01000041">
    <property type="protein sequence ID" value="GGQ35487.1"/>
    <property type="molecule type" value="Genomic_DNA"/>
</dbReference>
<sequence>MGQTLDAAALAWASADERTPAISAPPPPGPAEPATLPAGVMRVRDGADGWGVSTIVRHGDSRGHPCKRCPFRTDAVGIRGAMPAHHAGASAQQRDHASQEHRGDEHGHHDQGCRAKASADEFRVVGHRDLLHGQARRRIAK</sequence>
<accession>A0ABQ2RMC9</accession>
<proteinExistence type="predicted"/>
<keyword evidence="3" id="KW-1185">Reference proteome</keyword>
<gene>
    <name evidence="2" type="ORF">GCM10010140_76870</name>
</gene>